<evidence type="ECO:0000313" key="1">
    <source>
        <dbReference type="EMBL" id="KAG0422164.1"/>
    </source>
</evidence>
<proteinExistence type="predicted"/>
<comment type="caution">
    <text evidence="1">The sequence shown here is derived from an EMBL/GenBank/DDBJ whole genome shotgun (WGS) entry which is preliminary data.</text>
</comment>
<dbReference type="EMBL" id="JABSTQ010010264">
    <property type="protein sequence ID" value="KAG0422164.1"/>
    <property type="molecule type" value="Genomic_DNA"/>
</dbReference>
<keyword evidence="2" id="KW-1185">Reference proteome</keyword>
<protein>
    <submittedName>
        <fullName evidence="1">Uncharacterized protein</fullName>
    </submittedName>
</protein>
<gene>
    <name evidence="1" type="ORF">HPB47_001994</name>
</gene>
<evidence type="ECO:0000313" key="2">
    <source>
        <dbReference type="Proteomes" id="UP000805193"/>
    </source>
</evidence>
<accession>A0AC60PMF8</accession>
<dbReference type="Proteomes" id="UP000805193">
    <property type="component" value="Unassembled WGS sequence"/>
</dbReference>
<name>A0AC60PMF8_IXOPE</name>
<sequence>MEHCELFFEVVDESSDSPALDLLSSSSSIPFDGVTGVTVRLRRDQASNLVNPGFAPGLFTTIEPERRRACCSHQKLGALDFELEAGHEGAASQRSCQPRPRSWSVKRHHRIGAGRPRAPSKLGPTPVTSKNKAWFRPKQDRRARLSSEHWILSSKTDTKWRPRNVPVNPGRVPGWSSDIIESVLGGPELLASLDPHTSKNKAWFRPKQDRRARLENAPATGRGTAQASASTAEMTTEEYRTVLPRLPTGFITSTRALDYVQWNLCQTTRPNIGKIVSVVYQDVAIGHNSDERGDAKRRPAEVCEHHYSKATRPADVLKDGDELPP</sequence>
<reference evidence="1 2" key="1">
    <citation type="journal article" date="2020" name="Cell">
        <title>Large-Scale Comparative Analyses of Tick Genomes Elucidate Their Genetic Diversity and Vector Capacities.</title>
        <authorList>
            <consortium name="Tick Genome and Microbiome Consortium (TIGMIC)"/>
            <person name="Jia N."/>
            <person name="Wang J."/>
            <person name="Shi W."/>
            <person name="Du L."/>
            <person name="Sun Y."/>
            <person name="Zhan W."/>
            <person name="Jiang J.F."/>
            <person name="Wang Q."/>
            <person name="Zhang B."/>
            <person name="Ji P."/>
            <person name="Bell-Sakyi L."/>
            <person name="Cui X.M."/>
            <person name="Yuan T.T."/>
            <person name="Jiang B.G."/>
            <person name="Yang W.F."/>
            <person name="Lam T.T."/>
            <person name="Chang Q.C."/>
            <person name="Ding S.J."/>
            <person name="Wang X.J."/>
            <person name="Zhu J.G."/>
            <person name="Ruan X.D."/>
            <person name="Zhao L."/>
            <person name="Wei J.T."/>
            <person name="Ye R.Z."/>
            <person name="Que T.C."/>
            <person name="Du C.H."/>
            <person name="Zhou Y.H."/>
            <person name="Cheng J.X."/>
            <person name="Dai P.F."/>
            <person name="Guo W.B."/>
            <person name="Han X.H."/>
            <person name="Huang E.J."/>
            <person name="Li L.F."/>
            <person name="Wei W."/>
            <person name="Gao Y.C."/>
            <person name="Liu J.Z."/>
            <person name="Shao H.Z."/>
            <person name="Wang X."/>
            <person name="Wang C.C."/>
            <person name="Yang T.C."/>
            <person name="Huo Q.B."/>
            <person name="Li W."/>
            <person name="Chen H.Y."/>
            <person name="Chen S.E."/>
            <person name="Zhou L.G."/>
            <person name="Ni X.B."/>
            <person name="Tian J.H."/>
            <person name="Sheng Y."/>
            <person name="Liu T."/>
            <person name="Pan Y.S."/>
            <person name="Xia L.Y."/>
            <person name="Li J."/>
            <person name="Zhao F."/>
            <person name="Cao W.C."/>
        </authorList>
    </citation>
    <scope>NUCLEOTIDE SEQUENCE [LARGE SCALE GENOMIC DNA]</scope>
    <source>
        <strain evidence="1">Iper-2018</strain>
    </source>
</reference>
<organism evidence="1 2">
    <name type="scientific">Ixodes persulcatus</name>
    <name type="common">Taiga tick</name>
    <dbReference type="NCBI Taxonomy" id="34615"/>
    <lineage>
        <taxon>Eukaryota</taxon>
        <taxon>Metazoa</taxon>
        <taxon>Ecdysozoa</taxon>
        <taxon>Arthropoda</taxon>
        <taxon>Chelicerata</taxon>
        <taxon>Arachnida</taxon>
        <taxon>Acari</taxon>
        <taxon>Parasitiformes</taxon>
        <taxon>Ixodida</taxon>
        <taxon>Ixodoidea</taxon>
        <taxon>Ixodidae</taxon>
        <taxon>Ixodinae</taxon>
        <taxon>Ixodes</taxon>
    </lineage>
</organism>